<reference evidence="3" key="1">
    <citation type="submission" date="2017-02" db="UniProtKB">
        <authorList>
            <consortium name="WormBaseParasite"/>
        </authorList>
    </citation>
    <scope>IDENTIFICATION</scope>
</reference>
<organism evidence="2 3">
    <name type="scientific">Ascaris lumbricoides</name>
    <name type="common">Giant roundworm</name>
    <dbReference type="NCBI Taxonomy" id="6252"/>
    <lineage>
        <taxon>Eukaryota</taxon>
        <taxon>Metazoa</taxon>
        <taxon>Ecdysozoa</taxon>
        <taxon>Nematoda</taxon>
        <taxon>Chromadorea</taxon>
        <taxon>Rhabditida</taxon>
        <taxon>Spirurina</taxon>
        <taxon>Ascaridomorpha</taxon>
        <taxon>Ascaridoidea</taxon>
        <taxon>Ascarididae</taxon>
        <taxon>Ascaris</taxon>
    </lineage>
</organism>
<dbReference type="AlphaFoldDB" id="A0A0M3I2Q3"/>
<keyword evidence="1" id="KW-1133">Transmembrane helix</keyword>
<dbReference type="WBParaSite" id="ALUE_0001081201-mRNA-1">
    <property type="protein sequence ID" value="ALUE_0001081201-mRNA-1"/>
    <property type="gene ID" value="ALUE_0001081201"/>
</dbReference>
<name>A0A0M3I2Q3_ASCLU</name>
<dbReference type="Proteomes" id="UP000036681">
    <property type="component" value="Unplaced"/>
</dbReference>
<evidence type="ECO:0000256" key="1">
    <source>
        <dbReference type="SAM" id="Phobius"/>
    </source>
</evidence>
<accession>A0A0M3I2Q3</accession>
<keyword evidence="2" id="KW-1185">Reference proteome</keyword>
<keyword evidence="1" id="KW-0472">Membrane</keyword>
<protein>
    <submittedName>
        <fullName evidence="3">Secreted protein</fullName>
    </submittedName>
</protein>
<sequence length="167" mass="18359">MHFLTMCTSSLTAASYAITLSRVAWREGLCKGFPMYMMCVVGCGVIPTTTSVRGRKQGVKGAIGSLPCGGWVTRGHGAPFMLSTGTEIKTMETVEVRFLTSTHIPLSFVSSFLSLFLLLNSWGYLQYRKSVYKRGSHRHGLVLSVFRVLCIHLKSPGEYTLGCIPIN</sequence>
<evidence type="ECO:0000313" key="2">
    <source>
        <dbReference type="Proteomes" id="UP000036681"/>
    </source>
</evidence>
<evidence type="ECO:0000313" key="3">
    <source>
        <dbReference type="WBParaSite" id="ALUE_0001081201-mRNA-1"/>
    </source>
</evidence>
<keyword evidence="1" id="KW-0812">Transmembrane</keyword>
<proteinExistence type="predicted"/>
<feature type="transmembrane region" description="Helical" evidence="1">
    <location>
        <begin position="104"/>
        <end position="125"/>
    </location>
</feature>